<evidence type="ECO:0000313" key="1">
    <source>
        <dbReference type="EMBL" id="KZN47681.1"/>
    </source>
</evidence>
<name>A0A167CI06_9GAMM</name>
<dbReference type="Pfam" id="PF14390">
    <property type="entry name" value="DUF4420"/>
    <property type="match status" value="1"/>
</dbReference>
<proteinExistence type="predicted"/>
<evidence type="ECO:0008006" key="3">
    <source>
        <dbReference type="Google" id="ProtNLM"/>
    </source>
</evidence>
<dbReference type="EMBL" id="AUXZ01000098">
    <property type="protein sequence ID" value="KZN47681.1"/>
    <property type="molecule type" value="Genomic_DNA"/>
</dbReference>
<accession>A0A167CI06</accession>
<comment type="caution">
    <text evidence="1">The sequence shown here is derived from an EMBL/GenBank/DDBJ whole genome shotgun (WGS) entry which is preliminary data.</text>
</comment>
<sequence length="319" mass="35550">MLLSAYNKLVRDYPNEVSSNKLYGMSLGSTVPKLWLSVDSDLHPSLLFETQEALVKSNIELRSISVYFSRYCSFETISADVKSGIYTIVKINECEIETLQVVFKLLEEVFIREGVSHSNREIASIITEIADLFAHVTSSKGDIIGLWGELYILSFAPNLDRVVKYWCTSKTAKYDLVLPDFALEVKSTTNAKRKHRFSLEQVRPLGEFKVYIASLLLVETYSGQTAMELMELLSSKIQNSELRASFLKLCMLKGGVDLGRSSLKLGTLPEGGALVVFESKDMAAPEVKLGTGIENVRFDIDLSNLESSIAIEVGSLLEF</sequence>
<dbReference type="Proteomes" id="UP000076503">
    <property type="component" value="Unassembled WGS sequence"/>
</dbReference>
<dbReference type="OrthoDB" id="1403541at2"/>
<protein>
    <recommendedName>
        <fullName evidence="3">PD-(D/E)XK motif protein</fullName>
    </recommendedName>
</protein>
<evidence type="ECO:0000313" key="2">
    <source>
        <dbReference type="Proteomes" id="UP000076503"/>
    </source>
</evidence>
<dbReference type="PATRIC" id="fig|1365251.3.peg.4077"/>
<dbReference type="AlphaFoldDB" id="A0A167CI06"/>
<organism evidence="1 2">
    <name type="scientific">Pseudoalteromonas luteoviolacea H33</name>
    <dbReference type="NCBI Taxonomy" id="1365251"/>
    <lineage>
        <taxon>Bacteria</taxon>
        <taxon>Pseudomonadati</taxon>
        <taxon>Pseudomonadota</taxon>
        <taxon>Gammaproteobacteria</taxon>
        <taxon>Alteromonadales</taxon>
        <taxon>Pseudoalteromonadaceae</taxon>
        <taxon>Pseudoalteromonas</taxon>
    </lineage>
</organism>
<dbReference type="InterPro" id="IPR025534">
    <property type="entry name" value="DUF4420"/>
</dbReference>
<reference evidence="1 2" key="1">
    <citation type="submission" date="2013-07" db="EMBL/GenBank/DDBJ databases">
        <title>Comparative Genomic and Metabolomic Analysis of Twelve Strains of Pseudoalteromonas luteoviolacea.</title>
        <authorList>
            <person name="Vynne N.G."/>
            <person name="Mansson M."/>
            <person name="Gram L."/>
        </authorList>
    </citation>
    <scope>NUCLEOTIDE SEQUENCE [LARGE SCALE GENOMIC DNA]</scope>
    <source>
        <strain evidence="1 2">H33</strain>
    </source>
</reference>
<gene>
    <name evidence="1" type="ORF">N476_23040</name>
</gene>